<keyword evidence="3" id="KW-0347">Helicase</keyword>
<dbReference type="Gene3D" id="6.10.140.530">
    <property type="match status" value="4"/>
</dbReference>
<dbReference type="Pfam" id="PF03457">
    <property type="entry name" value="HA"/>
    <property type="match status" value="4"/>
</dbReference>
<feature type="domain" description="Helicase-associated" evidence="2">
    <location>
        <begin position="90"/>
        <end position="154"/>
    </location>
</feature>
<dbReference type="EMBL" id="CAICTM010001029">
    <property type="protein sequence ID" value="CAB9519613.1"/>
    <property type="molecule type" value="Genomic_DNA"/>
</dbReference>
<organism evidence="3 4">
    <name type="scientific">Seminavis robusta</name>
    <dbReference type="NCBI Taxonomy" id="568900"/>
    <lineage>
        <taxon>Eukaryota</taxon>
        <taxon>Sar</taxon>
        <taxon>Stramenopiles</taxon>
        <taxon>Ochrophyta</taxon>
        <taxon>Bacillariophyta</taxon>
        <taxon>Bacillariophyceae</taxon>
        <taxon>Bacillariophycidae</taxon>
        <taxon>Naviculales</taxon>
        <taxon>Naviculaceae</taxon>
        <taxon>Seminavis</taxon>
    </lineage>
</organism>
<keyword evidence="3" id="KW-0547">Nucleotide-binding</keyword>
<evidence type="ECO:0000313" key="4">
    <source>
        <dbReference type="Proteomes" id="UP001153069"/>
    </source>
</evidence>
<keyword evidence="3" id="KW-0067">ATP-binding</keyword>
<dbReference type="Proteomes" id="UP001153069">
    <property type="component" value="Unassembled WGS sequence"/>
</dbReference>
<dbReference type="OrthoDB" id="498381at2759"/>
<accession>A0A9N8HQZ8</accession>
<evidence type="ECO:0000256" key="1">
    <source>
        <dbReference type="SAM" id="MobiDB-lite"/>
    </source>
</evidence>
<dbReference type="InterPro" id="IPR005114">
    <property type="entry name" value="Helicase_assoc"/>
</dbReference>
<feature type="domain" description="Helicase-associated" evidence="2">
    <location>
        <begin position="20"/>
        <end position="84"/>
    </location>
</feature>
<dbReference type="PANTHER" id="PTHR33418">
    <property type="entry name" value="HELICASE-ASSOCIATED"/>
    <property type="match status" value="1"/>
</dbReference>
<dbReference type="GO" id="GO:0004386">
    <property type="term" value="F:helicase activity"/>
    <property type="evidence" value="ECO:0007669"/>
    <property type="project" value="UniProtKB-KW"/>
</dbReference>
<keyword evidence="4" id="KW-1185">Reference proteome</keyword>
<name>A0A9N8HQZ8_9STRA</name>
<gene>
    <name evidence="3" type="ORF">SEMRO_1031_G233430.1</name>
</gene>
<evidence type="ECO:0000313" key="3">
    <source>
        <dbReference type="EMBL" id="CAB9519613.1"/>
    </source>
</evidence>
<reference evidence="3" key="1">
    <citation type="submission" date="2020-06" db="EMBL/GenBank/DDBJ databases">
        <authorList>
            <consortium name="Plant Systems Biology data submission"/>
        </authorList>
    </citation>
    <scope>NUCLEOTIDE SEQUENCE</scope>
    <source>
        <strain evidence="3">D6</strain>
    </source>
</reference>
<sequence>MDKKRAEQLELLGFAKDLSEELWQTKYEELVSFHRQHGHCLVPSSNRHLGKWVLRQRCLRKGPNCKIKGILTPDRINKLDKLGFVWNALEDKWSTMYSRLVEYKDRHGDCDVPMEYEPDKELATWVTWHRRLVRGSRSGELKEDRKKLLDNLGFIWVSTESWNKKYAKLVEYFNRHKHSKVPSYHKDLGSWISSLRKKRAEGQLSEEKEAKLNDLNFVWETDKERKERAWEESLQKLVEYKQKHGTLVVALSTPEGKTLNKWASRQRELEKAGTLRGDRKQKLDKIGFVWSNRTALVAPPLRAERNESDPVSNAGSKDDNSSKNKRKRLVRNETTTSASSREKTANSAAISKKGGKRKRMHPMGDVLAEVGLNSQGLAGGARKQKRRH</sequence>
<feature type="compositionally biased region" description="Polar residues" evidence="1">
    <location>
        <begin position="332"/>
        <end position="349"/>
    </location>
</feature>
<protein>
    <submittedName>
        <fullName evidence="3">Helicase</fullName>
    </submittedName>
</protein>
<feature type="domain" description="Helicase-associated" evidence="2">
    <location>
        <begin position="227"/>
        <end position="288"/>
    </location>
</feature>
<dbReference type="AlphaFoldDB" id="A0A9N8HQZ8"/>
<evidence type="ECO:0000259" key="2">
    <source>
        <dbReference type="Pfam" id="PF03457"/>
    </source>
</evidence>
<dbReference type="PANTHER" id="PTHR33418:SF1">
    <property type="entry name" value="HELICASE-ASSOCIATED DOMAIN-CONTAINING PROTEIN"/>
    <property type="match status" value="1"/>
</dbReference>
<comment type="caution">
    <text evidence="3">The sequence shown here is derived from an EMBL/GenBank/DDBJ whole genome shotgun (WGS) entry which is preliminary data.</text>
</comment>
<proteinExistence type="predicted"/>
<feature type="domain" description="Helicase-associated" evidence="2">
    <location>
        <begin position="159"/>
        <end position="217"/>
    </location>
</feature>
<feature type="region of interest" description="Disordered" evidence="1">
    <location>
        <begin position="300"/>
        <end position="388"/>
    </location>
</feature>
<keyword evidence="3" id="KW-0378">Hydrolase</keyword>